<dbReference type="EMBL" id="BAABLW010000002">
    <property type="protein sequence ID" value="GAA4913065.1"/>
    <property type="molecule type" value="Genomic_DNA"/>
</dbReference>
<dbReference type="InterPro" id="IPR036264">
    <property type="entry name" value="Bact_exopeptidase_dim_dom"/>
</dbReference>
<dbReference type="CDD" id="cd03885">
    <property type="entry name" value="M20_CPDG2"/>
    <property type="match status" value="1"/>
</dbReference>
<dbReference type="PANTHER" id="PTHR43808">
    <property type="entry name" value="ACETYLORNITHINE DEACETYLASE"/>
    <property type="match status" value="1"/>
</dbReference>
<feature type="domain" description="Peptidase M20 dimerisation" evidence="3">
    <location>
        <begin position="181"/>
        <end position="275"/>
    </location>
</feature>
<accession>A0ABP9FZP8</accession>
<keyword evidence="5" id="KW-1185">Reference proteome</keyword>
<dbReference type="Pfam" id="PF01546">
    <property type="entry name" value="Peptidase_M20"/>
    <property type="match status" value="1"/>
</dbReference>
<dbReference type="RefSeq" id="WP_345476480.1">
    <property type="nucleotide sequence ID" value="NZ_BAABLW010000002.1"/>
</dbReference>
<name>A0ABP9FZP8_9MICC</name>
<dbReference type="SUPFAM" id="SSF53187">
    <property type="entry name" value="Zn-dependent exopeptidases"/>
    <property type="match status" value="1"/>
</dbReference>
<organism evidence="4 5">
    <name type="scientific">Nesterenkonia rhizosphaerae</name>
    <dbReference type="NCBI Taxonomy" id="1348272"/>
    <lineage>
        <taxon>Bacteria</taxon>
        <taxon>Bacillati</taxon>
        <taxon>Actinomycetota</taxon>
        <taxon>Actinomycetes</taxon>
        <taxon>Micrococcales</taxon>
        <taxon>Micrococcaceae</taxon>
        <taxon>Nesterenkonia</taxon>
    </lineage>
</organism>
<keyword evidence="2" id="KW-0378">Hydrolase</keyword>
<evidence type="ECO:0000256" key="1">
    <source>
        <dbReference type="ARBA" id="ARBA00022723"/>
    </source>
</evidence>
<dbReference type="SUPFAM" id="SSF55031">
    <property type="entry name" value="Bacterial exopeptidase dimerisation domain"/>
    <property type="match status" value="1"/>
</dbReference>
<reference evidence="5" key="1">
    <citation type="journal article" date="2019" name="Int. J. Syst. Evol. Microbiol.">
        <title>The Global Catalogue of Microorganisms (GCM) 10K type strain sequencing project: providing services to taxonomists for standard genome sequencing and annotation.</title>
        <authorList>
            <consortium name="The Broad Institute Genomics Platform"/>
            <consortium name="The Broad Institute Genome Sequencing Center for Infectious Disease"/>
            <person name="Wu L."/>
            <person name="Ma J."/>
        </authorList>
    </citation>
    <scope>NUCLEOTIDE SEQUENCE [LARGE SCALE GENOMIC DNA]</scope>
    <source>
        <strain evidence="5">JCM 19129</strain>
    </source>
</reference>
<keyword evidence="1" id="KW-0479">Metal-binding</keyword>
<dbReference type="Pfam" id="PF07687">
    <property type="entry name" value="M20_dimer"/>
    <property type="match status" value="1"/>
</dbReference>
<dbReference type="InterPro" id="IPR002933">
    <property type="entry name" value="Peptidase_M20"/>
</dbReference>
<sequence>MTDVTPEILDSAAARLPQMLADIQRLVEVETPSEDKAAVARGAAEVAALTAERLGVTPETVEIDGVTHLRLRFGAGTPKVVLVNHQDTVWPHGTLARKPFTHEDGVLRGPGVFDMLTGVVMSLHAAAMLQEKGHSLDGLSILVTGDEEVGSISSRQLIEDEARSARAAFVLEAAAAGALKIARKGTSNYEVVVHGRAAHAGLEPEKGINAGIALGLLLPEIEALGDPEVGTTVTPTVITAGTTTNTVPDRAQVTVDARATTIAEQERVDQQIRQLTSSMEGAVVEVLGSINRPPMERSAAEGLFAEAQELAATLGLPELKGVEVGGASDGNFTAALGVPTLDGMGAVGDGAHAEHEHALVEHIAPRTALLAGLMARKLD</sequence>
<dbReference type="Gene3D" id="3.30.70.360">
    <property type="match status" value="1"/>
</dbReference>
<evidence type="ECO:0000259" key="3">
    <source>
        <dbReference type="Pfam" id="PF07687"/>
    </source>
</evidence>
<evidence type="ECO:0000313" key="5">
    <source>
        <dbReference type="Proteomes" id="UP001500368"/>
    </source>
</evidence>
<dbReference type="InterPro" id="IPR050072">
    <property type="entry name" value="Peptidase_M20A"/>
</dbReference>
<protein>
    <submittedName>
        <fullName evidence="4">M20 family metallopeptidase</fullName>
    </submittedName>
</protein>
<gene>
    <name evidence="4" type="ORF">GCM10025790_04690</name>
</gene>
<dbReference type="InterPro" id="IPR011650">
    <property type="entry name" value="Peptidase_M20_dimer"/>
</dbReference>
<dbReference type="Proteomes" id="UP001500368">
    <property type="component" value="Unassembled WGS sequence"/>
</dbReference>
<dbReference type="PIRSF" id="PIRSF037238">
    <property type="entry name" value="Carboxypeptidase_G2"/>
    <property type="match status" value="1"/>
</dbReference>
<dbReference type="InterPro" id="IPR017150">
    <property type="entry name" value="Pept_M20_glutamate_carboxypep"/>
</dbReference>
<evidence type="ECO:0000313" key="4">
    <source>
        <dbReference type="EMBL" id="GAA4913065.1"/>
    </source>
</evidence>
<evidence type="ECO:0000256" key="2">
    <source>
        <dbReference type="ARBA" id="ARBA00022801"/>
    </source>
</evidence>
<dbReference type="Gene3D" id="3.40.630.10">
    <property type="entry name" value="Zn peptidases"/>
    <property type="match status" value="1"/>
</dbReference>
<proteinExistence type="predicted"/>
<comment type="caution">
    <text evidence="4">The sequence shown here is derived from an EMBL/GenBank/DDBJ whole genome shotgun (WGS) entry which is preliminary data.</text>
</comment>
<dbReference type="PANTHER" id="PTHR43808:SF9">
    <property type="entry name" value="BLL0789 PROTEIN"/>
    <property type="match status" value="1"/>
</dbReference>